<accession>A0A1G4B872</accession>
<evidence type="ECO:0000313" key="2">
    <source>
        <dbReference type="Proteomes" id="UP000176998"/>
    </source>
</evidence>
<dbReference type="Proteomes" id="UP000176998">
    <property type="component" value="Unassembled WGS sequence"/>
</dbReference>
<keyword evidence="2" id="KW-1185">Reference proteome</keyword>
<proteinExistence type="predicted"/>
<dbReference type="GeneID" id="34560266"/>
<organism evidence="1 2">
    <name type="scientific">Colletotrichum orchidophilum</name>
    <dbReference type="NCBI Taxonomy" id="1209926"/>
    <lineage>
        <taxon>Eukaryota</taxon>
        <taxon>Fungi</taxon>
        <taxon>Dikarya</taxon>
        <taxon>Ascomycota</taxon>
        <taxon>Pezizomycotina</taxon>
        <taxon>Sordariomycetes</taxon>
        <taxon>Hypocreomycetidae</taxon>
        <taxon>Glomerellales</taxon>
        <taxon>Glomerellaceae</taxon>
        <taxon>Colletotrichum</taxon>
    </lineage>
</organism>
<sequence>MKLPTIFTKTVVPLSHEPGDLETARRQGSNAMARYFLSLRRKAGVSDSMVRKWIILSKRTCVLEQTVTVEIGRSRDSASCRAVVWLDAGKELADSIEGPWSHTPETNAWKTFFHPVIVPQATDLPNTSQTLFKAESFSSRSSKRPNTSSPALIVESASWKAGQNISHLPFKYGAHLNRELASRDVLYALSELLHFVAAAEIQFFNVLQKCIDKELSFVGAPEIGESHSVSLLNLRYIKMQLSSHSQSLAEVANLLRNRTSLDWPRMTKDEDQSLADIAEKTAALQLTDFEYLLQRTLTLAHECEQGMTTLADS</sequence>
<dbReference type="EMBL" id="MJBS01000056">
    <property type="protein sequence ID" value="OHE97503.1"/>
    <property type="molecule type" value="Genomic_DNA"/>
</dbReference>
<dbReference type="AlphaFoldDB" id="A0A1G4B872"/>
<reference evidence="1 2" key="1">
    <citation type="submission" date="2016-09" db="EMBL/GenBank/DDBJ databases">
        <authorList>
            <person name="Capua I."/>
            <person name="De Benedictis P."/>
            <person name="Joannis T."/>
            <person name="Lombin L.H."/>
            <person name="Cattoli G."/>
        </authorList>
    </citation>
    <scope>NUCLEOTIDE SEQUENCE [LARGE SCALE GENOMIC DNA]</scope>
    <source>
        <strain evidence="1 2">IMI 309357</strain>
    </source>
</reference>
<protein>
    <submittedName>
        <fullName evidence="1">Uncharacterized protein</fullName>
    </submittedName>
</protein>
<gene>
    <name evidence="1" type="ORF">CORC01_07118</name>
</gene>
<evidence type="ECO:0000313" key="1">
    <source>
        <dbReference type="EMBL" id="OHE97503.1"/>
    </source>
</evidence>
<dbReference type="RefSeq" id="XP_022474656.1">
    <property type="nucleotide sequence ID" value="XM_022618756.1"/>
</dbReference>
<dbReference type="OrthoDB" id="3231000at2759"/>
<name>A0A1G4B872_9PEZI</name>
<comment type="caution">
    <text evidence="1">The sequence shown here is derived from an EMBL/GenBank/DDBJ whole genome shotgun (WGS) entry which is preliminary data.</text>
</comment>